<dbReference type="GO" id="GO:0005739">
    <property type="term" value="C:mitochondrion"/>
    <property type="evidence" value="ECO:0007669"/>
    <property type="project" value="InterPro"/>
</dbReference>
<evidence type="ECO:0000313" key="2">
    <source>
        <dbReference type="Proteomes" id="UP000242188"/>
    </source>
</evidence>
<accession>A0A210Q061</accession>
<sequence>MPVEVPKQRVLKYSQALMGCSGQAAAYGKCVAAKGTIKKAECEKEFLLLKECMQAGMKKIK</sequence>
<dbReference type="GO" id="GO:0032981">
    <property type="term" value="P:mitochondrial respiratory chain complex I assembly"/>
    <property type="evidence" value="ECO:0007669"/>
    <property type="project" value="InterPro"/>
</dbReference>
<reference evidence="1 2" key="1">
    <citation type="journal article" date="2017" name="Nat. Ecol. Evol.">
        <title>Scallop genome provides insights into evolution of bilaterian karyotype and development.</title>
        <authorList>
            <person name="Wang S."/>
            <person name="Zhang J."/>
            <person name="Jiao W."/>
            <person name="Li J."/>
            <person name="Xun X."/>
            <person name="Sun Y."/>
            <person name="Guo X."/>
            <person name="Huan P."/>
            <person name="Dong B."/>
            <person name="Zhang L."/>
            <person name="Hu X."/>
            <person name="Sun X."/>
            <person name="Wang J."/>
            <person name="Zhao C."/>
            <person name="Wang Y."/>
            <person name="Wang D."/>
            <person name="Huang X."/>
            <person name="Wang R."/>
            <person name="Lv J."/>
            <person name="Li Y."/>
            <person name="Zhang Z."/>
            <person name="Liu B."/>
            <person name="Lu W."/>
            <person name="Hui Y."/>
            <person name="Liang J."/>
            <person name="Zhou Z."/>
            <person name="Hou R."/>
            <person name="Li X."/>
            <person name="Liu Y."/>
            <person name="Li H."/>
            <person name="Ning X."/>
            <person name="Lin Y."/>
            <person name="Zhao L."/>
            <person name="Xing Q."/>
            <person name="Dou J."/>
            <person name="Li Y."/>
            <person name="Mao J."/>
            <person name="Guo H."/>
            <person name="Dou H."/>
            <person name="Li T."/>
            <person name="Mu C."/>
            <person name="Jiang W."/>
            <person name="Fu Q."/>
            <person name="Fu X."/>
            <person name="Miao Y."/>
            <person name="Liu J."/>
            <person name="Yu Q."/>
            <person name="Li R."/>
            <person name="Liao H."/>
            <person name="Li X."/>
            <person name="Kong Y."/>
            <person name="Jiang Z."/>
            <person name="Chourrout D."/>
            <person name="Li R."/>
            <person name="Bao Z."/>
        </authorList>
    </citation>
    <scope>NUCLEOTIDE SEQUENCE [LARGE SCALE GENOMIC DNA]</scope>
    <source>
        <strain evidence="1 2">PY_sf001</strain>
    </source>
</reference>
<organism evidence="1 2">
    <name type="scientific">Mizuhopecten yessoensis</name>
    <name type="common">Japanese scallop</name>
    <name type="synonym">Patinopecten yessoensis</name>
    <dbReference type="NCBI Taxonomy" id="6573"/>
    <lineage>
        <taxon>Eukaryota</taxon>
        <taxon>Metazoa</taxon>
        <taxon>Spiralia</taxon>
        <taxon>Lophotrochozoa</taxon>
        <taxon>Mollusca</taxon>
        <taxon>Bivalvia</taxon>
        <taxon>Autobranchia</taxon>
        <taxon>Pteriomorphia</taxon>
        <taxon>Pectinida</taxon>
        <taxon>Pectinoidea</taxon>
        <taxon>Pectinidae</taxon>
        <taxon>Mizuhopecten</taxon>
    </lineage>
</organism>
<keyword evidence="2" id="KW-1185">Reference proteome</keyword>
<dbReference type="InterPro" id="IPR034595">
    <property type="entry name" value="NDUFAF8"/>
</dbReference>
<dbReference type="PANTHER" id="PTHR34561:SF1">
    <property type="entry name" value="NADH DEHYDROGENASE [UBIQUINONE] 1 ALPHA SUBCOMPLEX ASSEMBLY FACTOR 8"/>
    <property type="match status" value="1"/>
</dbReference>
<proteinExistence type="predicted"/>
<gene>
    <name evidence="1" type="ORF">KP79_PYT09191</name>
</gene>
<dbReference type="AlphaFoldDB" id="A0A210Q061"/>
<evidence type="ECO:0008006" key="3">
    <source>
        <dbReference type="Google" id="ProtNLM"/>
    </source>
</evidence>
<protein>
    <recommendedName>
        <fullName evidence="3">NADH dehydrogenase [ubiquinone] 1 alpha subcomplex assembly factor 8</fullName>
    </recommendedName>
</protein>
<comment type="caution">
    <text evidence="1">The sequence shown here is derived from an EMBL/GenBank/DDBJ whole genome shotgun (WGS) entry which is preliminary data.</text>
</comment>
<dbReference type="PANTHER" id="PTHR34561">
    <property type="entry name" value="NADH DEHYDROGENASE [UBIQUINONE] 1 ALPHA SUBCOMPLEX ASSEMBLY FACTOR 8"/>
    <property type="match status" value="1"/>
</dbReference>
<name>A0A210Q061_MIZYE</name>
<evidence type="ECO:0000313" key="1">
    <source>
        <dbReference type="EMBL" id="OWF42144.1"/>
    </source>
</evidence>
<dbReference type="EMBL" id="NEDP02005318">
    <property type="protein sequence ID" value="OWF42144.1"/>
    <property type="molecule type" value="Genomic_DNA"/>
</dbReference>
<dbReference type="Proteomes" id="UP000242188">
    <property type="component" value="Unassembled WGS sequence"/>
</dbReference>